<dbReference type="AlphaFoldDB" id="A0A8S0PM89"/>
<dbReference type="EMBL" id="CACTIH010000103">
    <property type="protein sequence ID" value="CAA2953963.1"/>
    <property type="molecule type" value="Genomic_DNA"/>
</dbReference>
<name>A0A8S0PM89_OLEEU</name>
<keyword evidence="3" id="KW-1185">Reference proteome</keyword>
<dbReference type="Proteomes" id="UP000594638">
    <property type="component" value="Unassembled WGS sequence"/>
</dbReference>
<comment type="caution">
    <text evidence="2">The sequence shown here is derived from an EMBL/GenBank/DDBJ whole genome shotgun (WGS) entry which is preliminary data.</text>
</comment>
<proteinExistence type="predicted"/>
<gene>
    <name evidence="2" type="ORF">OLEA9_A035855</name>
</gene>
<evidence type="ECO:0000256" key="1">
    <source>
        <dbReference type="SAM" id="MobiDB-lite"/>
    </source>
</evidence>
<evidence type="ECO:0000313" key="2">
    <source>
        <dbReference type="EMBL" id="CAA2953963.1"/>
    </source>
</evidence>
<accession>A0A8S0PM89</accession>
<evidence type="ECO:0000313" key="3">
    <source>
        <dbReference type="Proteomes" id="UP000594638"/>
    </source>
</evidence>
<protein>
    <submittedName>
        <fullName evidence="2">Uncharacterized protein</fullName>
    </submittedName>
</protein>
<organism evidence="2 3">
    <name type="scientific">Olea europaea subsp. europaea</name>
    <dbReference type="NCBI Taxonomy" id="158383"/>
    <lineage>
        <taxon>Eukaryota</taxon>
        <taxon>Viridiplantae</taxon>
        <taxon>Streptophyta</taxon>
        <taxon>Embryophyta</taxon>
        <taxon>Tracheophyta</taxon>
        <taxon>Spermatophyta</taxon>
        <taxon>Magnoliopsida</taxon>
        <taxon>eudicotyledons</taxon>
        <taxon>Gunneridae</taxon>
        <taxon>Pentapetalae</taxon>
        <taxon>asterids</taxon>
        <taxon>lamiids</taxon>
        <taxon>Lamiales</taxon>
        <taxon>Oleaceae</taxon>
        <taxon>Oleeae</taxon>
        <taxon>Olea</taxon>
    </lineage>
</organism>
<feature type="region of interest" description="Disordered" evidence="1">
    <location>
        <begin position="1"/>
        <end position="24"/>
    </location>
</feature>
<reference evidence="2 3" key="1">
    <citation type="submission" date="2019-12" db="EMBL/GenBank/DDBJ databases">
        <authorList>
            <person name="Alioto T."/>
            <person name="Alioto T."/>
            <person name="Gomez Garrido J."/>
        </authorList>
    </citation>
    <scope>NUCLEOTIDE SEQUENCE [LARGE SCALE GENOMIC DNA]</scope>
</reference>
<dbReference type="Gramene" id="OE9A035855T1">
    <property type="protein sequence ID" value="OE9A035855C1"/>
    <property type="gene ID" value="OE9A035855"/>
</dbReference>
<sequence length="54" mass="5714">MLKDYAKKKQANLQRQQSASAAAATPFVGSKTIEMFDDVTTTPAPAVLPLAHGP</sequence>